<dbReference type="GeneTree" id="ENSGT00390000002010"/>
<dbReference type="Ensembl" id="ENSCSAVT00000015265.1">
    <property type="protein sequence ID" value="ENSCSAVP00000015091.1"/>
    <property type="gene ID" value="ENSCSAVG00000008846.1"/>
</dbReference>
<protein>
    <submittedName>
        <fullName evidence="2">Uncharacterized protein</fullName>
    </submittedName>
</protein>
<sequence>MRELRAKIRICNDDLLDIQLRSGERDKLVEDLLYKPIHHFNTTLTSYQEELDKIKQRRKIQQQLEISDFEYLCKVAGLKAK</sequence>
<reference evidence="3" key="1">
    <citation type="submission" date="2003-08" db="EMBL/GenBank/DDBJ databases">
        <authorList>
            <person name="Birren B."/>
            <person name="Nusbaum C."/>
            <person name="Abebe A."/>
            <person name="Abouelleil A."/>
            <person name="Adekoya E."/>
            <person name="Ait-zahra M."/>
            <person name="Allen N."/>
            <person name="Allen T."/>
            <person name="An P."/>
            <person name="Anderson M."/>
            <person name="Anderson S."/>
            <person name="Arachchi H."/>
            <person name="Armbruster J."/>
            <person name="Bachantsang P."/>
            <person name="Baldwin J."/>
            <person name="Barry A."/>
            <person name="Bayul T."/>
            <person name="Blitshsteyn B."/>
            <person name="Bloom T."/>
            <person name="Blye J."/>
            <person name="Boguslavskiy L."/>
            <person name="Borowsky M."/>
            <person name="Boukhgalter B."/>
            <person name="Brunache A."/>
            <person name="Butler J."/>
            <person name="Calixte N."/>
            <person name="Calvo S."/>
            <person name="Camarata J."/>
            <person name="Campo K."/>
            <person name="Chang J."/>
            <person name="Cheshatsang Y."/>
            <person name="Citroen M."/>
            <person name="Collymore A."/>
            <person name="Considine T."/>
            <person name="Cook A."/>
            <person name="Cooke P."/>
            <person name="Corum B."/>
            <person name="Cuomo C."/>
            <person name="David R."/>
            <person name="Dawoe T."/>
            <person name="Degray S."/>
            <person name="Dodge S."/>
            <person name="Dooley K."/>
            <person name="Dorje P."/>
            <person name="Dorjee K."/>
            <person name="Dorris L."/>
            <person name="Duffey N."/>
            <person name="Dupes A."/>
            <person name="Elkins T."/>
            <person name="Engels R."/>
            <person name="Erickson J."/>
            <person name="Farina A."/>
            <person name="Faro S."/>
            <person name="Ferreira P."/>
            <person name="Fischer H."/>
            <person name="Fitzgerald M."/>
            <person name="Foley K."/>
            <person name="Gage D."/>
            <person name="Galagan J."/>
            <person name="Gearin G."/>
            <person name="Gnerre S."/>
            <person name="Gnirke A."/>
            <person name="Goyette A."/>
            <person name="Graham J."/>
            <person name="Grandbois E."/>
            <person name="Gyaltsen K."/>
            <person name="Hafez N."/>
            <person name="Hagopian D."/>
            <person name="Hagos B."/>
            <person name="Hall J."/>
            <person name="Hatcher B."/>
            <person name="Heller A."/>
            <person name="Higgins H."/>
            <person name="Honan T."/>
            <person name="Horn A."/>
            <person name="Houde N."/>
            <person name="Hughes L."/>
            <person name="Hulme W."/>
            <person name="Husby E."/>
            <person name="Iliev I."/>
            <person name="Jaffe D."/>
            <person name="Jones C."/>
            <person name="Kamal M."/>
            <person name="Kamat A."/>
            <person name="Kamvysselis M."/>
            <person name="Karlsson E."/>
            <person name="Kells C."/>
            <person name="Kieu A."/>
            <person name="Kisner P."/>
            <person name="Kodira C."/>
            <person name="Kulbokas E."/>
            <person name="Labutti K."/>
            <person name="Lama D."/>
            <person name="Landers T."/>
            <person name="Leger J."/>
            <person name="Levine S."/>
            <person name="Lewis D."/>
            <person name="Lewis T."/>
            <person name="Lindblad-toh K."/>
            <person name="Liu X."/>
            <person name="Lokyitsang T."/>
            <person name="Lokyitsang Y."/>
            <person name="Lucien O."/>
            <person name="Lui A."/>
            <person name="Ma L.J."/>
            <person name="Mabbitt R."/>
            <person name="Macdonald J."/>
            <person name="Maclean C."/>
            <person name="Major J."/>
            <person name="Manning J."/>
            <person name="Marabella R."/>
            <person name="Maru K."/>
            <person name="Matthews C."/>
            <person name="Mauceli E."/>
            <person name="Mccarthy M."/>
            <person name="Mcdonough S."/>
            <person name="Mcghee T."/>
            <person name="Meldrim J."/>
            <person name="Meneus L."/>
            <person name="Mesirov J."/>
            <person name="Mihalev A."/>
            <person name="Mihova T."/>
            <person name="Mikkelsen T."/>
            <person name="Mlenga V."/>
            <person name="Moru K."/>
            <person name="Mozes J."/>
            <person name="Mulrain L."/>
            <person name="Munson G."/>
            <person name="Naylor J."/>
            <person name="Newes C."/>
            <person name="Nguyen C."/>
            <person name="Nguyen N."/>
            <person name="Nguyen T."/>
            <person name="Nicol R."/>
            <person name="Nielsen C."/>
            <person name="Nizzari M."/>
            <person name="Norbu C."/>
            <person name="Norbu N."/>
            <person name="O'donnell P."/>
            <person name="Okoawo O."/>
            <person name="O'leary S."/>
            <person name="Omotosho B."/>
            <person name="O'neill K."/>
            <person name="Osman S."/>
            <person name="Parker S."/>
            <person name="Perrin D."/>
            <person name="Phunkhang P."/>
            <person name="Piqani B."/>
            <person name="Purcell S."/>
            <person name="Rachupka T."/>
            <person name="Ramasamy U."/>
            <person name="Rameau R."/>
            <person name="Ray V."/>
            <person name="Raymond C."/>
            <person name="Retta R."/>
            <person name="Richardson S."/>
            <person name="Rise C."/>
            <person name="Rodriguez J."/>
            <person name="Rogers J."/>
            <person name="Rogov P."/>
            <person name="Rutman M."/>
            <person name="Schupbach R."/>
            <person name="Seaman C."/>
            <person name="Settipalli S."/>
            <person name="Sharpe T."/>
            <person name="Sheridan J."/>
            <person name="Sherpa N."/>
            <person name="Shi J."/>
            <person name="Smirnov S."/>
            <person name="Smith C."/>
            <person name="Sougnez C."/>
            <person name="Spencer B."/>
            <person name="Stalker J."/>
            <person name="Stange-thomann N."/>
            <person name="Stavropoulos S."/>
            <person name="Stetson K."/>
            <person name="Stone C."/>
            <person name="Stone S."/>
            <person name="Stubbs M."/>
            <person name="Talamas J."/>
            <person name="Tchuinga P."/>
            <person name="Tenzing P."/>
            <person name="Tesfaye S."/>
            <person name="Theodore J."/>
            <person name="Thoulutsang Y."/>
            <person name="Topham K."/>
            <person name="Towey S."/>
            <person name="Tsamla T."/>
            <person name="Tsomo N."/>
            <person name="Vallee D."/>
            <person name="Vassiliev H."/>
            <person name="Venkataraman V."/>
            <person name="Vinson J."/>
            <person name="Vo A."/>
            <person name="Wade C."/>
            <person name="Wang S."/>
            <person name="Wangchuk T."/>
            <person name="Wangdi T."/>
            <person name="Whittaker C."/>
            <person name="Wilkinson J."/>
            <person name="Wu Y."/>
            <person name="Wyman D."/>
            <person name="Yadav S."/>
            <person name="Yang S."/>
            <person name="Yang X."/>
            <person name="Yeager S."/>
            <person name="Yee E."/>
            <person name="Young G."/>
            <person name="Zainoun J."/>
            <person name="Zembeck L."/>
            <person name="Zimmer A."/>
            <person name="Zody M."/>
            <person name="Lander E."/>
        </authorList>
    </citation>
    <scope>NUCLEOTIDE SEQUENCE [LARGE SCALE GENOMIC DNA]</scope>
</reference>
<reference evidence="2" key="3">
    <citation type="submission" date="2025-09" db="UniProtKB">
        <authorList>
            <consortium name="Ensembl"/>
        </authorList>
    </citation>
    <scope>IDENTIFICATION</scope>
</reference>
<evidence type="ECO:0000313" key="3">
    <source>
        <dbReference type="Proteomes" id="UP000007875"/>
    </source>
</evidence>
<organism evidence="2 3">
    <name type="scientific">Ciona savignyi</name>
    <name type="common">Pacific transparent sea squirt</name>
    <dbReference type="NCBI Taxonomy" id="51511"/>
    <lineage>
        <taxon>Eukaryota</taxon>
        <taxon>Metazoa</taxon>
        <taxon>Chordata</taxon>
        <taxon>Tunicata</taxon>
        <taxon>Ascidiacea</taxon>
        <taxon>Phlebobranchia</taxon>
        <taxon>Cionidae</taxon>
        <taxon>Ciona</taxon>
    </lineage>
</organism>
<dbReference type="Proteomes" id="UP000007875">
    <property type="component" value="Unassembled WGS sequence"/>
</dbReference>
<name>H2ZBX5_CIOSA</name>
<proteinExistence type="predicted"/>
<evidence type="ECO:0000313" key="2">
    <source>
        <dbReference type="Ensembl" id="ENSCSAVP00000015091.1"/>
    </source>
</evidence>
<feature type="coiled-coil region" evidence="1">
    <location>
        <begin position="37"/>
        <end position="64"/>
    </location>
</feature>
<dbReference type="OMA" id="IRICNDD"/>
<dbReference type="InParanoid" id="H2ZBX5"/>
<dbReference type="AlphaFoldDB" id="H2ZBX5"/>
<accession>H2ZBX5</accession>
<keyword evidence="3" id="KW-1185">Reference proteome</keyword>
<keyword evidence="1" id="KW-0175">Coiled coil</keyword>
<dbReference type="HOGENOM" id="CLU_2579908_0_0_1"/>
<evidence type="ECO:0000256" key="1">
    <source>
        <dbReference type="SAM" id="Coils"/>
    </source>
</evidence>
<reference evidence="2" key="2">
    <citation type="submission" date="2025-08" db="UniProtKB">
        <authorList>
            <consortium name="Ensembl"/>
        </authorList>
    </citation>
    <scope>IDENTIFICATION</scope>
</reference>